<dbReference type="AlphaFoldDB" id="A0A0E9V4L9"/>
<reference evidence="1" key="1">
    <citation type="submission" date="2014-11" db="EMBL/GenBank/DDBJ databases">
        <authorList>
            <person name="Amaro Gonzalez C."/>
        </authorList>
    </citation>
    <scope>NUCLEOTIDE SEQUENCE</scope>
</reference>
<accession>A0A0E9V4L9</accession>
<name>A0A0E9V4L9_ANGAN</name>
<proteinExistence type="predicted"/>
<protein>
    <submittedName>
        <fullName evidence="1">Uncharacterized protein</fullName>
    </submittedName>
</protein>
<organism evidence="1">
    <name type="scientific">Anguilla anguilla</name>
    <name type="common">European freshwater eel</name>
    <name type="synonym">Muraena anguilla</name>
    <dbReference type="NCBI Taxonomy" id="7936"/>
    <lineage>
        <taxon>Eukaryota</taxon>
        <taxon>Metazoa</taxon>
        <taxon>Chordata</taxon>
        <taxon>Craniata</taxon>
        <taxon>Vertebrata</taxon>
        <taxon>Euteleostomi</taxon>
        <taxon>Actinopterygii</taxon>
        <taxon>Neopterygii</taxon>
        <taxon>Teleostei</taxon>
        <taxon>Anguilliformes</taxon>
        <taxon>Anguillidae</taxon>
        <taxon>Anguilla</taxon>
    </lineage>
</organism>
<sequence length="29" mass="3046">MSEDGQGFCCPACIGNLTAPLGGSDRWEM</sequence>
<reference evidence="1" key="2">
    <citation type="journal article" date="2015" name="Fish Shellfish Immunol.">
        <title>Early steps in the European eel (Anguilla anguilla)-Vibrio vulnificus interaction in the gills: Role of the RtxA13 toxin.</title>
        <authorList>
            <person name="Callol A."/>
            <person name="Pajuelo D."/>
            <person name="Ebbesson L."/>
            <person name="Teles M."/>
            <person name="MacKenzie S."/>
            <person name="Amaro C."/>
        </authorList>
    </citation>
    <scope>NUCLEOTIDE SEQUENCE</scope>
</reference>
<evidence type="ECO:0000313" key="1">
    <source>
        <dbReference type="EMBL" id="JAH72375.1"/>
    </source>
</evidence>
<dbReference type="EMBL" id="GBXM01036202">
    <property type="protein sequence ID" value="JAH72375.1"/>
    <property type="molecule type" value="Transcribed_RNA"/>
</dbReference>